<dbReference type="STRING" id="160488.PP_0577"/>
<evidence type="ECO:0000313" key="4">
    <source>
        <dbReference type="Proteomes" id="UP000000556"/>
    </source>
</evidence>
<feature type="compositionally biased region" description="Basic and acidic residues" evidence="1">
    <location>
        <begin position="208"/>
        <end position="222"/>
    </location>
</feature>
<reference evidence="3 4" key="1">
    <citation type="journal article" date="2002" name="Environ. Microbiol.">
        <title>Complete genome sequence and comparative analysis of the metabolically versatile Pseudomonas putida KT2440.</title>
        <authorList>
            <person name="Nelson K.E."/>
            <person name="Weinel C."/>
            <person name="Paulsen I.T."/>
            <person name="Dodson R.J."/>
            <person name="Hilbert H."/>
            <person name="Martins dos Santos V.A."/>
            <person name="Fouts D.E."/>
            <person name="Gill S.R."/>
            <person name="Pop M."/>
            <person name="Holmes M."/>
            <person name="Brinkac L."/>
            <person name="Beanan M."/>
            <person name="DeBoy R.T."/>
            <person name="Daugherty S."/>
            <person name="Kolonay J."/>
            <person name="Madupu R."/>
            <person name="Nelson W."/>
            <person name="White O."/>
            <person name="Peterson J."/>
            <person name="Khouri H."/>
            <person name="Hance I."/>
            <person name="Chris Lee P."/>
            <person name="Holtzapple E."/>
            <person name="Scanlan D."/>
            <person name="Tran K."/>
            <person name="Moazzez A."/>
            <person name="Utterback T."/>
            <person name="Rizzo M."/>
            <person name="Lee K."/>
            <person name="Kosack D."/>
            <person name="Moestl D."/>
            <person name="Wedler H."/>
            <person name="Lauber J."/>
            <person name="Stjepandic D."/>
            <person name="Hoheisel J."/>
            <person name="Straetz M."/>
            <person name="Heim S."/>
            <person name="Kiewitz C."/>
            <person name="Eisen J.A."/>
            <person name="Timmis K.N."/>
            <person name="Dusterhoft A."/>
            <person name="Tummler B."/>
            <person name="Fraser C.M."/>
        </authorList>
    </citation>
    <scope>NUCLEOTIDE SEQUENCE [LARGE SCALE GENOMIC DNA]</scope>
    <source>
        <strain evidence="4">ATCC 47054 / DSM 6125 / CFBP 8728 / NCIMB 11950 / KT2440</strain>
    </source>
</reference>
<reference evidence="3 4" key="2">
    <citation type="journal article" date="2016" name="Environ. Microbiol.">
        <title>The revisited genome of Pseudomonas putida KT2440 enlightens its value as a robust metabolic chassis.</title>
        <authorList>
            <person name="Belda E."/>
            <person name="van Heck R.G."/>
            <person name="Lopez-Sanchez M.J."/>
            <person name="Cruveiller S."/>
            <person name="Barbe V."/>
            <person name="Fraser C."/>
            <person name="Klenk H.P."/>
            <person name="Petersen J."/>
            <person name="Morgat A."/>
            <person name="Nikel P.I."/>
            <person name="Vallenet D."/>
            <person name="Rouy Z."/>
            <person name="Sekowska A."/>
            <person name="Martins Dos Santos V.A."/>
            <person name="de Lorenzo V."/>
            <person name="Danchin A."/>
            <person name="Medigue C."/>
        </authorList>
    </citation>
    <scope>NUCLEOTIDE SEQUENCE [LARGE SCALE GENOMIC DNA]</scope>
    <source>
        <strain evidence="4">ATCC 47054 / DSM 6125 / CFBP 8728 / NCIMB 11950 / KT2440</strain>
    </source>
</reference>
<feature type="region of interest" description="Disordered" evidence="1">
    <location>
        <begin position="192"/>
        <end position="231"/>
    </location>
</feature>
<protein>
    <recommendedName>
        <fullName evidence="2">DUF4136 domain-containing protein</fullName>
    </recommendedName>
</protein>
<dbReference type="HOGENOM" id="CLU_113282_1_0_6"/>
<dbReference type="PaxDb" id="160488-PP_0577"/>
<dbReference type="Pfam" id="PF13590">
    <property type="entry name" value="DUF4136"/>
    <property type="match status" value="1"/>
</dbReference>
<dbReference type="InterPro" id="IPR025411">
    <property type="entry name" value="DUF4136"/>
</dbReference>
<evidence type="ECO:0000256" key="1">
    <source>
        <dbReference type="SAM" id="MobiDB-lite"/>
    </source>
</evidence>
<keyword evidence="4" id="KW-1185">Reference proteome</keyword>
<dbReference type="EMBL" id="AE015451">
    <property type="protein sequence ID" value="AAN66204.1"/>
    <property type="molecule type" value="Genomic_DNA"/>
</dbReference>
<sequence>MAATCTGFAAPANPPRREKYMPYRLLCLALLPIALAGCQGSNPYVASSRPLPPAPAQAATTFDASAYPAPARDYGHYRSWSWRNGQLPSGTVDADPAQLADAVSGALDQHGLRPSRAGPGDLLVSADMRLEKRLRQVRDYDTYDPYYGPYPYGGVGYGGYRHGYGGYASVPIVRTYEVEVLVVRIDLYDARSGQPVWSASAESSSNKDSPRERESALRDSVHKALSGYPPS</sequence>
<gene>
    <name evidence="3" type="ordered locus">PP_0577</name>
</gene>
<feature type="domain" description="DUF4136" evidence="2">
    <location>
        <begin position="70"/>
        <end position="230"/>
    </location>
</feature>
<dbReference type="PATRIC" id="fig|160488.4.peg.616"/>
<organism evidence="3 4">
    <name type="scientific">Pseudomonas putida (strain ATCC 47054 / DSM 6125 / CFBP 8728 / NCIMB 11950 / KT2440)</name>
    <dbReference type="NCBI Taxonomy" id="160488"/>
    <lineage>
        <taxon>Bacteria</taxon>
        <taxon>Pseudomonadati</taxon>
        <taxon>Pseudomonadota</taxon>
        <taxon>Gammaproteobacteria</taxon>
        <taxon>Pseudomonadales</taxon>
        <taxon>Pseudomonadaceae</taxon>
        <taxon>Pseudomonas</taxon>
    </lineage>
</organism>
<evidence type="ECO:0000259" key="2">
    <source>
        <dbReference type="Pfam" id="PF13590"/>
    </source>
</evidence>
<dbReference type="BioCyc" id="PPUT160488:G1G01-627-MONOMER"/>
<proteinExistence type="predicted"/>
<name>Q88QB7_PSEPK</name>
<evidence type="ECO:0000313" key="3">
    <source>
        <dbReference type="EMBL" id="AAN66204.1"/>
    </source>
</evidence>
<dbReference type="OrthoDB" id="7030024at2"/>
<dbReference type="Gene3D" id="3.30.160.670">
    <property type="match status" value="1"/>
</dbReference>
<accession>Q88QB7</accession>
<dbReference type="AlphaFoldDB" id="Q88QB7"/>
<dbReference type="Proteomes" id="UP000000556">
    <property type="component" value="Chromosome"/>
</dbReference>
<dbReference type="PhylomeDB" id="Q88QB7"/>
<dbReference type="KEGG" id="ppu:PP_0577"/>
<dbReference type="eggNOG" id="ENOG5031H38">
    <property type="taxonomic scope" value="Bacteria"/>
</dbReference>